<proteinExistence type="predicted"/>
<reference evidence="2" key="1">
    <citation type="journal article" date="2017" name="Genome Announc.">
        <title>Draft Genome Sequence of Terrimicrobium sacchariphilum NM-5T, a Facultative Anaerobic Soil Bacterium of the Class Spartobacteria.</title>
        <authorList>
            <person name="Qiu Y.L."/>
            <person name="Tourlousse D.M."/>
            <person name="Matsuura N."/>
            <person name="Ohashi A."/>
            <person name="Sekiguchi Y."/>
        </authorList>
    </citation>
    <scope>NUCLEOTIDE SEQUENCE [LARGE SCALE GENOMIC DNA]</scope>
    <source>
        <strain evidence="2">NM-5</strain>
    </source>
</reference>
<dbReference type="STRING" id="690879.TSACC_2679"/>
<accession>A0A146G3R3</accession>
<dbReference type="RefSeq" id="WP_075078122.1">
    <property type="nucleotide sequence ID" value="NZ_BDCO01000002.1"/>
</dbReference>
<evidence type="ECO:0008006" key="3">
    <source>
        <dbReference type="Google" id="ProtNLM"/>
    </source>
</evidence>
<dbReference type="Proteomes" id="UP000076023">
    <property type="component" value="Unassembled WGS sequence"/>
</dbReference>
<dbReference type="OrthoDB" id="2482871at2"/>
<dbReference type="InParanoid" id="A0A146G3R3"/>
<sequence>MKRLILEISLKPFHDSSPAAMADVIRGILRQWDRLIRSAEKISFLLWTAEGSEILDYKGRMDDEIQWAKWIGIANDSPAHSWDPGRRTLHSSRWLYREDASVWTYARLRDLVASLKTIGQEVTGLPVTVGTIFDPGPEFAESSFKYERHPEINKGDIMGACQWVHCAATLRGDAGSYAGFPQGIPDGTTLGTFLGRQSDHFFRDLGIDYLWLSNGFGYSLDSWNVTGEVFDGDRFDLANVEGVNASILRFWEDFRRECPSVPIETRGSNLSTGMDLASDAAPVREIFRGGYGVTAPVNSPWAALNGDYGLEIVGWLSHIAELPEGSAVPFRYYIHDPWWLNSPWLDRYGREPHDIYLPLACSRLEADGTPRQPDSVALLTIDDSYGRMPDEVPGEITPHLLRALADFPDQPGLVTWVYPFDEYHDWTLGNPTRISEVFFGDWFIRGAVNAGFPLNTVVSTRNLVSSGTSPFAGTILVSPAPPEDSAWADTLVQHVESGGRLLLYGPLDHLDARIAKWLDARPAPAIAGEVHFTTTLRPDAGEQVPGKMLVRELTSGGGVGVALPARDDVEVLATVERDGETRSFALARRLPAGGTVAWVRGAFCADVKAITARLPEADDPAEWFPAERLMRWMLQVFGYEITYVKPAGKLIDPLLLAARRDNGWFFSGYWPSTSVRLGWRFPEGVPIPVGCDVLFTGDGSGQMHLPKAWHRECRVFVTQPESGEVSCREQYSGEIGISRRLLVTGLKDARVTFLPQVGTSPAFTLNDAYLGLGTPVPSEKSGPGIVAHHVTGDLLISW</sequence>
<gene>
    <name evidence="1" type="ORF">TSACC_2679</name>
</gene>
<name>A0A146G3R3_TERSA</name>
<comment type="caution">
    <text evidence="1">The sequence shown here is derived from an EMBL/GenBank/DDBJ whole genome shotgun (WGS) entry which is preliminary data.</text>
</comment>
<organism evidence="1 2">
    <name type="scientific">Terrimicrobium sacchariphilum</name>
    <dbReference type="NCBI Taxonomy" id="690879"/>
    <lineage>
        <taxon>Bacteria</taxon>
        <taxon>Pseudomonadati</taxon>
        <taxon>Verrucomicrobiota</taxon>
        <taxon>Terrimicrobiia</taxon>
        <taxon>Terrimicrobiales</taxon>
        <taxon>Terrimicrobiaceae</taxon>
        <taxon>Terrimicrobium</taxon>
    </lineage>
</organism>
<evidence type="ECO:0000313" key="1">
    <source>
        <dbReference type="EMBL" id="GAT32281.1"/>
    </source>
</evidence>
<dbReference type="AlphaFoldDB" id="A0A146G3R3"/>
<protein>
    <recommendedName>
        <fullName evidence="3">Beta-galactosidase trimerisation domain-containing protein</fullName>
    </recommendedName>
</protein>
<dbReference type="EMBL" id="BDCO01000002">
    <property type="protein sequence ID" value="GAT32281.1"/>
    <property type="molecule type" value="Genomic_DNA"/>
</dbReference>
<keyword evidence="2" id="KW-1185">Reference proteome</keyword>
<evidence type="ECO:0000313" key="2">
    <source>
        <dbReference type="Proteomes" id="UP000076023"/>
    </source>
</evidence>